<reference evidence="1" key="2">
    <citation type="submission" date="2020-06" db="EMBL/GenBank/DDBJ databases">
        <title>Helianthus annuus Genome sequencing and assembly Release 2.</title>
        <authorList>
            <person name="Gouzy J."/>
            <person name="Langlade N."/>
            <person name="Munos S."/>
        </authorList>
    </citation>
    <scope>NUCLEOTIDE SEQUENCE</scope>
    <source>
        <tissue evidence="1">Leaves</tissue>
    </source>
</reference>
<proteinExistence type="predicted"/>
<comment type="caution">
    <text evidence="1">The sequence shown here is derived from an EMBL/GenBank/DDBJ whole genome shotgun (WGS) entry which is preliminary data.</text>
</comment>
<reference evidence="1" key="1">
    <citation type="journal article" date="2017" name="Nature">
        <title>The sunflower genome provides insights into oil metabolism, flowering and Asterid evolution.</title>
        <authorList>
            <person name="Badouin H."/>
            <person name="Gouzy J."/>
            <person name="Grassa C.J."/>
            <person name="Murat F."/>
            <person name="Staton S.E."/>
            <person name="Cottret L."/>
            <person name="Lelandais-Briere C."/>
            <person name="Owens G.L."/>
            <person name="Carrere S."/>
            <person name="Mayjonade B."/>
            <person name="Legrand L."/>
            <person name="Gill N."/>
            <person name="Kane N.C."/>
            <person name="Bowers J.E."/>
            <person name="Hubner S."/>
            <person name="Bellec A."/>
            <person name="Berard A."/>
            <person name="Berges H."/>
            <person name="Blanchet N."/>
            <person name="Boniface M.C."/>
            <person name="Brunel D."/>
            <person name="Catrice O."/>
            <person name="Chaidir N."/>
            <person name="Claudel C."/>
            <person name="Donnadieu C."/>
            <person name="Faraut T."/>
            <person name="Fievet G."/>
            <person name="Helmstetter N."/>
            <person name="King M."/>
            <person name="Knapp S.J."/>
            <person name="Lai Z."/>
            <person name="Le Paslier M.C."/>
            <person name="Lippi Y."/>
            <person name="Lorenzon L."/>
            <person name="Mandel J.R."/>
            <person name="Marage G."/>
            <person name="Marchand G."/>
            <person name="Marquand E."/>
            <person name="Bret-Mestries E."/>
            <person name="Morien E."/>
            <person name="Nambeesan S."/>
            <person name="Nguyen T."/>
            <person name="Pegot-Espagnet P."/>
            <person name="Pouilly N."/>
            <person name="Raftis F."/>
            <person name="Sallet E."/>
            <person name="Schiex T."/>
            <person name="Thomas J."/>
            <person name="Vandecasteele C."/>
            <person name="Vares D."/>
            <person name="Vear F."/>
            <person name="Vautrin S."/>
            <person name="Crespi M."/>
            <person name="Mangin B."/>
            <person name="Burke J.M."/>
            <person name="Salse J."/>
            <person name="Munos S."/>
            <person name="Vincourt P."/>
            <person name="Rieseberg L.H."/>
            <person name="Langlade N.B."/>
        </authorList>
    </citation>
    <scope>NUCLEOTIDE SEQUENCE</scope>
    <source>
        <tissue evidence="1">Leaves</tissue>
    </source>
</reference>
<evidence type="ECO:0000313" key="2">
    <source>
        <dbReference type="Proteomes" id="UP000215914"/>
    </source>
</evidence>
<accession>A0A9K3DHD7</accession>
<evidence type="ECO:0000313" key="1">
    <source>
        <dbReference type="EMBL" id="KAF5753936.1"/>
    </source>
</evidence>
<name>A0A9K3DHD7_HELAN</name>
<dbReference type="AlphaFoldDB" id="A0A9K3DHD7"/>
<organism evidence="1 2">
    <name type="scientific">Helianthus annuus</name>
    <name type="common">Common sunflower</name>
    <dbReference type="NCBI Taxonomy" id="4232"/>
    <lineage>
        <taxon>Eukaryota</taxon>
        <taxon>Viridiplantae</taxon>
        <taxon>Streptophyta</taxon>
        <taxon>Embryophyta</taxon>
        <taxon>Tracheophyta</taxon>
        <taxon>Spermatophyta</taxon>
        <taxon>Magnoliopsida</taxon>
        <taxon>eudicotyledons</taxon>
        <taxon>Gunneridae</taxon>
        <taxon>Pentapetalae</taxon>
        <taxon>asterids</taxon>
        <taxon>campanulids</taxon>
        <taxon>Asterales</taxon>
        <taxon>Asteraceae</taxon>
        <taxon>Asteroideae</taxon>
        <taxon>Heliantheae alliance</taxon>
        <taxon>Heliantheae</taxon>
        <taxon>Helianthus</taxon>
    </lineage>
</organism>
<protein>
    <submittedName>
        <fullName evidence="1">Uncharacterized protein</fullName>
    </submittedName>
</protein>
<dbReference type="Gramene" id="mRNA:HanXRQr2_Chr17g0785681">
    <property type="protein sequence ID" value="mRNA:HanXRQr2_Chr17g0785681"/>
    <property type="gene ID" value="HanXRQr2_Chr17g0785681"/>
</dbReference>
<dbReference type="EMBL" id="MNCJ02000332">
    <property type="protein sequence ID" value="KAF5753936.1"/>
    <property type="molecule type" value="Genomic_DNA"/>
</dbReference>
<gene>
    <name evidence="1" type="ORF">HanXRQr2_Chr17g0785681</name>
</gene>
<dbReference type="Proteomes" id="UP000215914">
    <property type="component" value="Unassembled WGS sequence"/>
</dbReference>
<sequence>MFFLKNSCFSSSSLGITRNQILIDQHVCKMLLEWIEIKGTKQLAKGRGFGEQIYRLYI</sequence>
<keyword evidence="2" id="KW-1185">Reference proteome</keyword>